<dbReference type="SUPFAM" id="SSF53720">
    <property type="entry name" value="ALDH-like"/>
    <property type="match status" value="1"/>
</dbReference>
<feature type="compositionally biased region" description="Basic residues" evidence="1">
    <location>
        <begin position="13"/>
        <end position="26"/>
    </location>
</feature>
<evidence type="ECO:0000313" key="2">
    <source>
        <dbReference type="EMBL" id="TIB24291.1"/>
    </source>
</evidence>
<accession>A0A4T0ICH2</accession>
<reference evidence="2 3" key="1">
    <citation type="submission" date="2019-03" db="EMBL/GenBank/DDBJ databases">
        <title>Sequencing 23 genomes of Wallemia ichthyophaga.</title>
        <authorList>
            <person name="Gostincar C."/>
        </authorList>
    </citation>
    <scope>NUCLEOTIDE SEQUENCE [LARGE SCALE GENOMIC DNA]</scope>
    <source>
        <strain evidence="2 3">EXF-6200</strain>
    </source>
</reference>
<dbReference type="GO" id="GO:0016491">
    <property type="term" value="F:oxidoreductase activity"/>
    <property type="evidence" value="ECO:0007669"/>
    <property type="project" value="InterPro"/>
</dbReference>
<dbReference type="InterPro" id="IPR016162">
    <property type="entry name" value="Ald_DH_N"/>
</dbReference>
<evidence type="ECO:0000313" key="3">
    <source>
        <dbReference type="Proteomes" id="UP000310689"/>
    </source>
</evidence>
<dbReference type="AlphaFoldDB" id="A0A4T0ICH2"/>
<name>A0A4T0ICH2_WALIC</name>
<sequence length="186" mass="21001">MPSRDGKDYTRLAQRHSSKSSSHHQKTAYTSEQEINKYFVQYLVIAACHLIEATASVIAAAVTEDIPPNRRENDDNYLFKRELLGIYLIMAPWSVPINFSIKPIVNCFGSRQHSTRAQLCNHAQNSAHLAQPLSGSRLPRKQPSVIEKILADNRLREVCFNGSSNLGRQMGRLSDYYLKPSVLEVS</sequence>
<evidence type="ECO:0000256" key="1">
    <source>
        <dbReference type="SAM" id="MobiDB-lite"/>
    </source>
</evidence>
<dbReference type="InterPro" id="IPR016161">
    <property type="entry name" value="Ald_DH/histidinol_DH"/>
</dbReference>
<feature type="compositionally biased region" description="Basic and acidic residues" evidence="1">
    <location>
        <begin position="1"/>
        <end position="10"/>
    </location>
</feature>
<proteinExistence type="predicted"/>
<dbReference type="Proteomes" id="UP000310689">
    <property type="component" value="Unassembled WGS sequence"/>
</dbReference>
<dbReference type="Gene3D" id="3.40.605.10">
    <property type="entry name" value="Aldehyde Dehydrogenase, Chain A, domain 1"/>
    <property type="match status" value="1"/>
</dbReference>
<gene>
    <name evidence="2" type="ORF">E3P86_04189</name>
</gene>
<feature type="region of interest" description="Disordered" evidence="1">
    <location>
        <begin position="1"/>
        <end position="27"/>
    </location>
</feature>
<comment type="caution">
    <text evidence="2">The sequence shown here is derived from an EMBL/GenBank/DDBJ whole genome shotgun (WGS) entry which is preliminary data.</text>
</comment>
<protein>
    <submittedName>
        <fullName evidence="2">Uncharacterized protein</fullName>
    </submittedName>
</protein>
<organism evidence="2 3">
    <name type="scientific">Wallemia ichthyophaga</name>
    <dbReference type="NCBI Taxonomy" id="245174"/>
    <lineage>
        <taxon>Eukaryota</taxon>
        <taxon>Fungi</taxon>
        <taxon>Dikarya</taxon>
        <taxon>Basidiomycota</taxon>
        <taxon>Wallemiomycotina</taxon>
        <taxon>Wallemiomycetes</taxon>
        <taxon>Wallemiales</taxon>
        <taxon>Wallemiaceae</taxon>
        <taxon>Wallemia</taxon>
    </lineage>
</organism>
<dbReference type="EMBL" id="SPOI01000675">
    <property type="protein sequence ID" value="TIB24291.1"/>
    <property type="molecule type" value="Genomic_DNA"/>
</dbReference>